<organism evidence="11 12">
    <name type="scientific">Parvibaculum lavamentivorans (strain DS-1 / DSM 13023 / NCIMB 13966)</name>
    <dbReference type="NCBI Taxonomy" id="402881"/>
    <lineage>
        <taxon>Bacteria</taxon>
        <taxon>Pseudomonadati</taxon>
        <taxon>Pseudomonadota</taxon>
        <taxon>Alphaproteobacteria</taxon>
        <taxon>Hyphomicrobiales</taxon>
        <taxon>Parvibaculaceae</taxon>
        <taxon>Parvibaculum</taxon>
    </lineage>
</organism>
<accession>A7HX08</accession>
<dbReference type="HAMAP" id="MF_01043">
    <property type="entry name" value="PlsY"/>
    <property type="match status" value="1"/>
</dbReference>
<sequence>MPTEIDLMAATPLLLVVLALGYLLGSIPFGLLLTKAAGLGDIRDIGSGNIGATNALRTGNRWVAIGTLIGDAAKGAVAVLIAGVLASRTGGDATWMMSLAALGAFLGHLFPVWLGFKGGKGVSTFIGILLALYWPVGLLFCATWAIVAAVARYSSLSALVAALLTPVYLAWLDQWHLVGLGVLLVILIYIAHRDNISRLLSGTESRIGQKKTEA</sequence>
<gene>
    <name evidence="10" type="primary">plsY</name>
    <name evidence="11" type="ordered locus">Plav_2834</name>
</gene>
<keyword evidence="2 10" id="KW-0444">Lipid biosynthesis</keyword>
<evidence type="ECO:0000256" key="7">
    <source>
        <dbReference type="ARBA" id="ARBA00023136"/>
    </source>
</evidence>
<protein>
    <recommendedName>
        <fullName evidence="10">Glycerol-3-phosphate acyltransferase</fullName>
    </recommendedName>
    <alternativeName>
        <fullName evidence="10">Acyl-PO4 G3P acyltransferase</fullName>
    </alternativeName>
    <alternativeName>
        <fullName evidence="10">Acyl-phosphate--glycerol-3-phosphate acyltransferase</fullName>
    </alternativeName>
    <alternativeName>
        <fullName evidence="10">G3P acyltransferase</fullName>
        <shortName evidence="10">GPAT</shortName>
        <ecNumber evidence="10">2.3.1.275</ecNumber>
    </alternativeName>
    <alternativeName>
        <fullName evidence="10">Lysophosphatidic acid synthase</fullName>
        <shortName evidence="10">LPA synthase</shortName>
    </alternativeName>
</protein>
<evidence type="ECO:0000256" key="3">
    <source>
        <dbReference type="ARBA" id="ARBA00022679"/>
    </source>
</evidence>
<evidence type="ECO:0000313" key="12">
    <source>
        <dbReference type="Proteomes" id="UP000006377"/>
    </source>
</evidence>
<dbReference type="GO" id="GO:0043772">
    <property type="term" value="F:acyl-phosphate glycerol-3-phosphate acyltransferase activity"/>
    <property type="evidence" value="ECO:0007669"/>
    <property type="project" value="UniProtKB-UniRule"/>
</dbReference>
<keyword evidence="9 10" id="KW-1208">Phospholipid metabolism</keyword>
<keyword evidence="8 10" id="KW-0594">Phospholipid biosynthesis</keyword>
<evidence type="ECO:0000256" key="9">
    <source>
        <dbReference type="ARBA" id="ARBA00023264"/>
    </source>
</evidence>
<dbReference type="eggNOG" id="COG0344">
    <property type="taxonomic scope" value="Bacteria"/>
</dbReference>
<keyword evidence="10" id="KW-0997">Cell inner membrane</keyword>
<dbReference type="UniPathway" id="UPA00085"/>
<comment type="subcellular location">
    <subcellularLocation>
        <location evidence="10">Cell inner membrane</location>
        <topology evidence="10">Multi-pass membrane protein</topology>
    </subcellularLocation>
</comment>
<evidence type="ECO:0000256" key="4">
    <source>
        <dbReference type="ARBA" id="ARBA00022692"/>
    </source>
</evidence>
<proteinExistence type="inferred from homology"/>
<evidence type="ECO:0000256" key="10">
    <source>
        <dbReference type="HAMAP-Rule" id="MF_01043"/>
    </source>
</evidence>
<dbReference type="Proteomes" id="UP000006377">
    <property type="component" value="Chromosome"/>
</dbReference>
<comment type="function">
    <text evidence="10">Catalyzes the transfer of an acyl group from acyl-phosphate (acyl-PO(4)) to glycerol-3-phosphate (G3P) to form lysophosphatidic acid (LPA). This enzyme utilizes acyl-phosphate as fatty acyl donor, but not acyl-CoA or acyl-ACP.</text>
</comment>
<dbReference type="PANTHER" id="PTHR30309:SF0">
    <property type="entry name" value="GLYCEROL-3-PHOSPHATE ACYLTRANSFERASE-RELATED"/>
    <property type="match status" value="1"/>
</dbReference>
<evidence type="ECO:0000256" key="5">
    <source>
        <dbReference type="ARBA" id="ARBA00022989"/>
    </source>
</evidence>
<dbReference type="GO" id="GO:0005886">
    <property type="term" value="C:plasma membrane"/>
    <property type="evidence" value="ECO:0007669"/>
    <property type="project" value="UniProtKB-SubCell"/>
</dbReference>
<dbReference type="STRING" id="402881.Plav_2834"/>
<keyword evidence="1 10" id="KW-1003">Cell membrane</keyword>
<keyword evidence="6 10" id="KW-0443">Lipid metabolism</keyword>
<dbReference type="SMART" id="SM01207">
    <property type="entry name" value="G3P_acyltransf"/>
    <property type="match status" value="1"/>
</dbReference>
<evidence type="ECO:0000256" key="8">
    <source>
        <dbReference type="ARBA" id="ARBA00023209"/>
    </source>
</evidence>
<feature type="transmembrane region" description="Helical" evidence="10">
    <location>
        <begin position="62"/>
        <end position="87"/>
    </location>
</feature>
<dbReference type="HOGENOM" id="CLU_081254_1_0_5"/>
<feature type="transmembrane region" description="Helical" evidence="10">
    <location>
        <begin position="12"/>
        <end position="33"/>
    </location>
</feature>
<name>A7HX08_PARL1</name>
<evidence type="ECO:0000256" key="1">
    <source>
        <dbReference type="ARBA" id="ARBA00022475"/>
    </source>
</evidence>
<comment type="pathway">
    <text evidence="10">Lipid metabolism; phospholipid metabolism.</text>
</comment>
<comment type="catalytic activity">
    <reaction evidence="10">
        <text>an acyl phosphate + sn-glycerol 3-phosphate = a 1-acyl-sn-glycero-3-phosphate + phosphate</text>
        <dbReference type="Rhea" id="RHEA:34075"/>
        <dbReference type="ChEBI" id="CHEBI:43474"/>
        <dbReference type="ChEBI" id="CHEBI:57597"/>
        <dbReference type="ChEBI" id="CHEBI:57970"/>
        <dbReference type="ChEBI" id="CHEBI:59918"/>
        <dbReference type="EC" id="2.3.1.275"/>
    </reaction>
</comment>
<dbReference type="NCBIfam" id="TIGR00023">
    <property type="entry name" value="glycerol-3-phosphate 1-O-acyltransferase PlsY"/>
    <property type="match status" value="1"/>
</dbReference>
<evidence type="ECO:0000313" key="11">
    <source>
        <dbReference type="EMBL" id="ABS64441.1"/>
    </source>
</evidence>
<dbReference type="EC" id="2.3.1.275" evidence="10"/>
<dbReference type="InterPro" id="IPR003811">
    <property type="entry name" value="G3P_acylTferase_PlsY"/>
</dbReference>
<dbReference type="PANTHER" id="PTHR30309">
    <property type="entry name" value="INNER MEMBRANE PROTEIN YGIH"/>
    <property type="match status" value="1"/>
</dbReference>
<evidence type="ECO:0000256" key="6">
    <source>
        <dbReference type="ARBA" id="ARBA00023098"/>
    </source>
</evidence>
<reference evidence="11 12" key="1">
    <citation type="journal article" date="2011" name="Stand. Genomic Sci.">
        <title>Complete genome sequence of Parvibaculum lavamentivorans type strain (DS-1(T)).</title>
        <authorList>
            <person name="Schleheck D."/>
            <person name="Weiss M."/>
            <person name="Pitluck S."/>
            <person name="Bruce D."/>
            <person name="Land M.L."/>
            <person name="Han S."/>
            <person name="Saunders E."/>
            <person name="Tapia R."/>
            <person name="Detter C."/>
            <person name="Brettin T."/>
            <person name="Han J."/>
            <person name="Woyke T."/>
            <person name="Goodwin L."/>
            <person name="Pennacchio L."/>
            <person name="Nolan M."/>
            <person name="Cook A.M."/>
            <person name="Kjelleberg S."/>
            <person name="Thomas T."/>
        </authorList>
    </citation>
    <scope>NUCLEOTIDE SEQUENCE [LARGE SCALE GENOMIC DNA]</scope>
    <source>
        <strain evidence="12">DS-1 / DSM 13023 / NCIMB 13966</strain>
    </source>
</reference>
<dbReference type="GO" id="GO:0008654">
    <property type="term" value="P:phospholipid biosynthetic process"/>
    <property type="evidence" value="ECO:0007669"/>
    <property type="project" value="UniProtKB-UniRule"/>
</dbReference>
<comment type="similarity">
    <text evidence="10">Belongs to the PlsY family.</text>
</comment>
<keyword evidence="7 10" id="KW-0472">Membrane</keyword>
<keyword evidence="3 10" id="KW-0808">Transferase</keyword>
<dbReference type="RefSeq" id="WP_012111756.1">
    <property type="nucleotide sequence ID" value="NC_009719.1"/>
</dbReference>
<dbReference type="AlphaFoldDB" id="A7HX08"/>
<keyword evidence="12" id="KW-1185">Reference proteome</keyword>
<feature type="transmembrane region" description="Helical" evidence="10">
    <location>
        <begin position="128"/>
        <end position="154"/>
    </location>
</feature>
<keyword evidence="5 10" id="KW-1133">Transmembrane helix</keyword>
<dbReference type="EMBL" id="CP000774">
    <property type="protein sequence ID" value="ABS64441.1"/>
    <property type="molecule type" value="Genomic_DNA"/>
</dbReference>
<evidence type="ECO:0000256" key="2">
    <source>
        <dbReference type="ARBA" id="ARBA00022516"/>
    </source>
</evidence>
<comment type="subunit">
    <text evidence="10">Probably interacts with PlsX.</text>
</comment>
<feature type="transmembrane region" description="Helical" evidence="10">
    <location>
        <begin position="174"/>
        <end position="191"/>
    </location>
</feature>
<keyword evidence="4 10" id="KW-0812">Transmembrane</keyword>
<dbReference type="Pfam" id="PF02660">
    <property type="entry name" value="G3P_acyltransf"/>
    <property type="match status" value="1"/>
</dbReference>
<feature type="transmembrane region" description="Helical" evidence="10">
    <location>
        <begin position="93"/>
        <end position="116"/>
    </location>
</feature>
<dbReference type="KEGG" id="pla:Plav_2834"/>